<dbReference type="EMBL" id="DAAGQE010000073">
    <property type="protein sequence ID" value="HAB4102288.1"/>
    <property type="molecule type" value="Genomic_DNA"/>
</dbReference>
<comment type="catalytic activity">
    <reaction evidence="2">
        <text>UDP-N-acetyl-alpha-D-glucosamine = UDP-N-acetyl-alpha-D-mannosamine</text>
        <dbReference type="Rhea" id="RHEA:17213"/>
        <dbReference type="ChEBI" id="CHEBI:57705"/>
        <dbReference type="ChEBI" id="CHEBI:68623"/>
        <dbReference type="EC" id="5.1.3.14"/>
    </reaction>
</comment>
<dbReference type="InterPro" id="IPR029767">
    <property type="entry name" value="WecB-like"/>
</dbReference>
<evidence type="ECO:0000313" key="7">
    <source>
        <dbReference type="EMBL" id="HAB4102288.1"/>
    </source>
</evidence>
<evidence type="ECO:0000256" key="3">
    <source>
        <dbReference type="ARBA" id="ARBA00038209"/>
    </source>
</evidence>
<dbReference type="PANTHER" id="PTHR43174:SF2">
    <property type="entry name" value="UDP-N-ACETYLGLUCOSAMINE 2-EPIMERASE"/>
    <property type="match status" value="1"/>
</dbReference>
<feature type="non-terminal residue" evidence="7">
    <location>
        <position position="1"/>
    </location>
</feature>
<evidence type="ECO:0000259" key="6">
    <source>
        <dbReference type="Pfam" id="PF02350"/>
    </source>
</evidence>
<organism evidence="7">
    <name type="scientific">Salmonella diarizonae</name>
    <dbReference type="NCBI Taxonomy" id="59204"/>
    <lineage>
        <taxon>Bacteria</taxon>
        <taxon>Pseudomonadati</taxon>
        <taxon>Pseudomonadota</taxon>
        <taxon>Gammaproteobacteria</taxon>
        <taxon>Enterobacterales</taxon>
        <taxon>Enterobacteriaceae</taxon>
        <taxon>Salmonella</taxon>
    </lineage>
</organism>
<evidence type="ECO:0000256" key="1">
    <source>
        <dbReference type="ARBA" id="ARBA00023235"/>
    </source>
</evidence>
<dbReference type="EC" id="5.1.3.14" evidence="4"/>
<dbReference type="PANTHER" id="PTHR43174">
    <property type="entry name" value="UDP-N-ACETYLGLUCOSAMINE 2-EPIMERASE"/>
    <property type="match status" value="1"/>
</dbReference>
<sequence>RRENWGSGLQRIAQAVDQLLSQYDDVFVIWPLHANPDVSCCIKEALSHYSGNNSSLILCPPLDYPSLIWLQNHAWVVLTDSGGIQEESAALGTPVLILRDATERPELVNAGGGVLVGTDTSVIYETVSNLYKNADIWRGMKNIKNPFGSGEAAKNIVSHLTGVFYDNIQSGRG</sequence>
<dbReference type="AlphaFoldDB" id="A0A6Y1WHY6"/>
<reference evidence="7" key="2">
    <citation type="submission" date="2019-10" db="EMBL/GenBank/DDBJ databases">
        <authorList>
            <consortium name="NCBI Pathogen Detection Project"/>
        </authorList>
    </citation>
    <scope>NUCLEOTIDE SEQUENCE</scope>
    <source>
        <strain evidence="7">Salmonella enterica</strain>
    </source>
</reference>
<dbReference type="Pfam" id="PF02350">
    <property type="entry name" value="Epimerase_2"/>
    <property type="match status" value="1"/>
</dbReference>
<comment type="caution">
    <text evidence="7">The sequence shown here is derived from an EMBL/GenBank/DDBJ whole genome shotgun (WGS) entry which is preliminary data.</text>
</comment>
<proteinExistence type="inferred from homology"/>
<protein>
    <recommendedName>
        <fullName evidence="4">UDP-N-acetylglucosamine 2-epimerase (non-hydrolyzing)</fullName>
        <ecNumber evidence="4">5.1.3.14</ecNumber>
    </recommendedName>
</protein>
<evidence type="ECO:0000256" key="5">
    <source>
        <dbReference type="RuleBase" id="RU003513"/>
    </source>
</evidence>
<reference evidence="7" key="1">
    <citation type="journal article" date="2018" name="Genome Biol.">
        <title>SKESA: strategic k-mer extension for scrupulous assemblies.</title>
        <authorList>
            <person name="Souvorov A."/>
            <person name="Agarwala R."/>
            <person name="Lipman D.J."/>
        </authorList>
    </citation>
    <scope>NUCLEOTIDE SEQUENCE</scope>
    <source>
        <strain evidence="7">Salmonella enterica</strain>
    </source>
</reference>
<keyword evidence="1 5" id="KW-0413">Isomerase</keyword>
<dbReference type="Gene3D" id="3.40.50.2000">
    <property type="entry name" value="Glycogen Phosphorylase B"/>
    <property type="match status" value="2"/>
</dbReference>
<comment type="similarity">
    <text evidence="3 5">Belongs to the UDP-N-acetylglucosamine 2-epimerase family.</text>
</comment>
<dbReference type="GO" id="GO:0008761">
    <property type="term" value="F:UDP-N-acetylglucosamine 2-epimerase activity"/>
    <property type="evidence" value="ECO:0007669"/>
    <property type="project" value="UniProtKB-EC"/>
</dbReference>
<evidence type="ECO:0000256" key="2">
    <source>
        <dbReference type="ARBA" id="ARBA00036080"/>
    </source>
</evidence>
<accession>A0A6Y1WHY6</accession>
<evidence type="ECO:0000256" key="4">
    <source>
        <dbReference type="ARBA" id="ARBA00038858"/>
    </source>
</evidence>
<dbReference type="InterPro" id="IPR003331">
    <property type="entry name" value="UDP_GlcNAc_Epimerase_2_dom"/>
</dbReference>
<gene>
    <name evidence="7" type="ORF">GBY15_22120</name>
</gene>
<dbReference type="SUPFAM" id="SSF53756">
    <property type="entry name" value="UDP-Glycosyltransferase/glycogen phosphorylase"/>
    <property type="match status" value="1"/>
</dbReference>
<feature type="domain" description="UDP-N-acetylglucosamine 2-epimerase" evidence="6">
    <location>
        <begin position="1"/>
        <end position="160"/>
    </location>
</feature>
<name>A0A6Y1WHY6_SALDZ</name>